<protein>
    <submittedName>
        <fullName evidence="2">Transposase</fullName>
    </submittedName>
</protein>
<evidence type="ECO:0000313" key="2">
    <source>
        <dbReference type="EMBL" id="NRV10327.1"/>
    </source>
</evidence>
<gene>
    <name evidence="2" type="ORF">DFH45_003290</name>
</gene>
<dbReference type="AlphaFoldDB" id="A0A9Q5CU31"/>
<dbReference type="PANTHER" id="PTHR33678">
    <property type="entry name" value="BLL1576 PROTEIN"/>
    <property type="match status" value="1"/>
</dbReference>
<dbReference type="InterPro" id="IPR024474">
    <property type="entry name" value="Znf_dom_IS66"/>
</dbReference>
<dbReference type="RefSeq" id="WP_173696007.1">
    <property type="nucleotide sequence ID" value="NZ_CP016090.1"/>
</dbReference>
<dbReference type="Pfam" id="PF13005">
    <property type="entry name" value="zf-IS66"/>
    <property type="match status" value="1"/>
</dbReference>
<dbReference type="Proteomes" id="UP000821656">
    <property type="component" value="Unassembled WGS sequence"/>
</dbReference>
<feature type="domain" description="Transposase IS66 zinc-finger binding" evidence="1">
    <location>
        <begin position="29"/>
        <end position="73"/>
    </location>
</feature>
<evidence type="ECO:0000259" key="1">
    <source>
        <dbReference type="Pfam" id="PF13005"/>
    </source>
</evidence>
<dbReference type="EMBL" id="JABSXK010000001">
    <property type="protein sequence ID" value="NRV10327.1"/>
    <property type="molecule type" value="Genomic_DNA"/>
</dbReference>
<name>A0A9Q5CU31_CLOBE</name>
<proteinExistence type="predicted"/>
<accession>A0A9Q5CU31</accession>
<comment type="caution">
    <text evidence="2">The sequence shown here is derived from an EMBL/GenBank/DDBJ whole genome shotgun (WGS) entry which is preliminary data.</text>
</comment>
<dbReference type="InterPro" id="IPR052344">
    <property type="entry name" value="Transposase-related"/>
</dbReference>
<reference evidence="2" key="1">
    <citation type="submission" date="2020-05" db="EMBL/GenBank/DDBJ databases">
        <title>Genomic insights into acetone-butanol-ethanol (ABE) fermentation by sequencing solventogenic clostridia strains.</title>
        <authorList>
            <person name="Brown S."/>
        </authorList>
    </citation>
    <scope>NUCLEOTIDE SEQUENCE</scope>
    <source>
        <strain evidence="2">DJ126</strain>
    </source>
</reference>
<evidence type="ECO:0000313" key="3">
    <source>
        <dbReference type="Proteomes" id="UP000821656"/>
    </source>
</evidence>
<sequence length="116" mass="13318">MKKLHIQEKKDNLSGLDRVTIEHKLADSETFCDKCGNALIIIGKKSKEILKCKPAELYIEEHISYTYACKNCEADAYKANIISAKMPNNFLYKSMTSNELLSHVVSMKYQYSMPLY</sequence>
<organism evidence="2 3">
    <name type="scientific">Clostridium beijerinckii</name>
    <name type="common">Clostridium MP</name>
    <dbReference type="NCBI Taxonomy" id="1520"/>
    <lineage>
        <taxon>Bacteria</taxon>
        <taxon>Bacillati</taxon>
        <taxon>Bacillota</taxon>
        <taxon>Clostridia</taxon>
        <taxon>Eubacteriales</taxon>
        <taxon>Clostridiaceae</taxon>
        <taxon>Clostridium</taxon>
    </lineage>
</organism>